<proteinExistence type="predicted"/>
<reference evidence="2 3" key="1">
    <citation type="submission" date="2020-02" db="EMBL/GenBank/DDBJ databases">
        <authorList>
            <person name="Zhang X.-Y."/>
        </authorList>
    </citation>
    <scope>NUCLEOTIDE SEQUENCE [LARGE SCALE GENOMIC DNA]</scope>
    <source>
        <strain evidence="2 3">C33</strain>
    </source>
</reference>
<feature type="signal peptide" evidence="1">
    <location>
        <begin position="1"/>
        <end position="24"/>
    </location>
</feature>
<sequence length="250" mass="27578">MTLPHPHRKIMLAFSLLLMLALSGCDLGEDESSDEKHVLRVYDVSALQVEQLDSTLDLLLDTENQPLRGRVELIDETRLAVNGSIQVQEEIERLLASLEVPGSKEEAALEREYRLQFWRLGLSPQHNEQSLPAGLEPVSDAISAYFPDHGIQVHDFVETFGSTSGNNLNLNSGAGTRVHLRSLKLRPGGVHVIASISAVPPPKTTGQVLQFNVNRDLPAGQPLVLGRLQSGLENDLPVYQVLVARMDWND</sequence>
<dbReference type="EMBL" id="JAAGSC010000036">
    <property type="protein sequence ID" value="NDY95034.1"/>
    <property type="molecule type" value="Genomic_DNA"/>
</dbReference>
<dbReference type="Proteomes" id="UP000484885">
    <property type="component" value="Unassembled WGS sequence"/>
</dbReference>
<comment type="caution">
    <text evidence="2">The sequence shown here is derived from an EMBL/GenBank/DDBJ whole genome shotgun (WGS) entry which is preliminary data.</text>
</comment>
<keyword evidence="1" id="KW-0732">Signal</keyword>
<dbReference type="AlphaFoldDB" id="A0A845UX08"/>
<evidence type="ECO:0000313" key="2">
    <source>
        <dbReference type="EMBL" id="NDY95034.1"/>
    </source>
</evidence>
<evidence type="ECO:0000313" key="3">
    <source>
        <dbReference type="Proteomes" id="UP000484885"/>
    </source>
</evidence>
<accession>A0A845UX08</accession>
<protein>
    <recommendedName>
        <fullName evidence="4">Lipoprotein</fullName>
    </recommendedName>
</protein>
<name>A0A845UX08_9GAMM</name>
<keyword evidence="3" id="KW-1185">Reference proteome</keyword>
<organism evidence="2 3">
    <name type="scientific">Wenzhouxiangella limi</name>
    <dbReference type="NCBI Taxonomy" id="2707351"/>
    <lineage>
        <taxon>Bacteria</taxon>
        <taxon>Pseudomonadati</taxon>
        <taxon>Pseudomonadota</taxon>
        <taxon>Gammaproteobacteria</taxon>
        <taxon>Chromatiales</taxon>
        <taxon>Wenzhouxiangellaceae</taxon>
        <taxon>Wenzhouxiangella</taxon>
    </lineage>
</organism>
<evidence type="ECO:0008006" key="4">
    <source>
        <dbReference type="Google" id="ProtNLM"/>
    </source>
</evidence>
<feature type="chain" id="PRO_5032704188" description="Lipoprotein" evidence="1">
    <location>
        <begin position="25"/>
        <end position="250"/>
    </location>
</feature>
<evidence type="ECO:0000256" key="1">
    <source>
        <dbReference type="SAM" id="SignalP"/>
    </source>
</evidence>
<gene>
    <name evidence="2" type="ORF">G3I74_04750</name>
</gene>
<dbReference type="RefSeq" id="WP_164210447.1">
    <property type="nucleotide sequence ID" value="NZ_JAAGSC010000036.1"/>
</dbReference>